<dbReference type="Proteomes" id="UP001067235">
    <property type="component" value="Unassembled WGS sequence"/>
</dbReference>
<dbReference type="RefSeq" id="WP_301572877.1">
    <property type="nucleotide sequence ID" value="NZ_JAPWIE010000005.1"/>
</dbReference>
<reference evidence="1" key="1">
    <citation type="submission" date="2022-12" db="EMBL/GenBank/DDBJ databases">
        <authorList>
            <person name="Krivoruchko A.V."/>
            <person name="Elkin A."/>
        </authorList>
    </citation>
    <scope>NUCLEOTIDE SEQUENCE</scope>
    <source>
        <strain evidence="1">IEGM 1388</strain>
    </source>
</reference>
<comment type="caution">
    <text evidence="1">The sequence shown here is derived from an EMBL/GenBank/DDBJ whole genome shotgun (WGS) entry which is preliminary data.</text>
</comment>
<sequence>MSEDAVGPGQIQVIAETGAQSELIPAGLRHADAVRERASIIAAVNSAVADESLTRLVVVAGPELPDAFCAAVVGRIMLAERLDLEIALVLPHPTPASTIYGLPSGPAATALAVDGAAEELPLIRDDMAIVLLGQARQRGVEGPFEGESYVDSDLLVRGKAKAVVIEPTTTMPGIRARLDKRFRAKWHLGRAAQTGAPALIVERDGITAPRPTKRSTFYRHQHNWKLVRP</sequence>
<dbReference type="EMBL" id="JAPWIE010000005">
    <property type="protein sequence ID" value="MCZ4552086.1"/>
    <property type="molecule type" value="Genomic_DNA"/>
</dbReference>
<proteinExistence type="predicted"/>
<protein>
    <submittedName>
        <fullName evidence="1">Uncharacterized protein</fullName>
    </submittedName>
</protein>
<name>A0ABT4N1D4_GORRU</name>
<evidence type="ECO:0000313" key="1">
    <source>
        <dbReference type="EMBL" id="MCZ4552086.1"/>
    </source>
</evidence>
<organism evidence="1 2">
    <name type="scientific">Gordonia rubripertincta</name>
    <name type="common">Rhodococcus corallinus</name>
    <dbReference type="NCBI Taxonomy" id="36822"/>
    <lineage>
        <taxon>Bacteria</taxon>
        <taxon>Bacillati</taxon>
        <taxon>Actinomycetota</taxon>
        <taxon>Actinomycetes</taxon>
        <taxon>Mycobacteriales</taxon>
        <taxon>Gordoniaceae</taxon>
        <taxon>Gordonia</taxon>
    </lineage>
</organism>
<gene>
    <name evidence="1" type="ORF">O4213_18990</name>
</gene>
<accession>A0ABT4N1D4</accession>
<keyword evidence="2" id="KW-1185">Reference proteome</keyword>
<evidence type="ECO:0000313" key="2">
    <source>
        <dbReference type="Proteomes" id="UP001067235"/>
    </source>
</evidence>